<dbReference type="InterPro" id="IPR057840">
    <property type="entry name" value="FimV_N"/>
</dbReference>
<evidence type="ECO:0000313" key="4">
    <source>
        <dbReference type="Proteomes" id="UP000594464"/>
    </source>
</evidence>
<evidence type="ECO:0000256" key="1">
    <source>
        <dbReference type="SAM" id="MobiDB-lite"/>
    </source>
</evidence>
<feature type="region of interest" description="Disordered" evidence="1">
    <location>
        <begin position="144"/>
        <end position="170"/>
    </location>
</feature>
<proteinExistence type="predicted"/>
<protein>
    <recommendedName>
        <fullName evidence="2">FimV N-terminal domain-containing protein</fullName>
    </recommendedName>
</protein>
<name>A0A7T0G4V1_9BACT</name>
<feature type="domain" description="FimV N-terminal" evidence="2">
    <location>
        <begin position="37"/>
        <end position="138"/>
    </location>
</feature>
<gene>
    <name evidence="3" type="ORF">G3M78_15365</name>
</gene>
<dbReference type="EMBL" id="CP048620">
    <property type="protein sequence ID" value="QPJ66706.1"/>
    <property type="molecule type" value="Genomic_DNA"/>
</dbReference>
<accession>A0A7T0G4V1</accession>
<dbReference type="PROSITE" id="PS51257">
    <property type="entry name" value="PROKAR_LIPOPROTEIN"/>
    <property type="match status" value="1"/>
</dbReference>
<evidence type="ECO:0000313" key="3">
    <source>
        <dbReference type="EMBL" id="QPJ66706.1"/>
    </source>
</evidence>
<reference evidence="4" key="1">
    <citation type="submission" date="2020-02" db="EMBL/GenBank/DDBJ databases">
        <title>Genomic and physiological characterization of two novel Nitrospinaceae genera.</title>
        <authorList>
            <person name="Mueller A.J."/>
            <person name="Jung M.-Y."/>
            <person name="Strachan C.R."/>
            <person name="Herbold C.W."/>
            <person name="Kirkegaard R.H."/>
            <person name="Daims H."/>
        </authorList>
    </citation>
    <scope>NUCLEOTIDE SEQUENCE [LARGE SCALE GENOMIC DNA]</scope>
</reference>
<evidence type="ECO:0000259" key="2">
    <source>
        <dbReference type="Pfam" id="PF25800"/>
    </source>
</evidence>
<dbReference type="AlphaFoldDB" id="A0A7T0G4V1"/>
<dbReference type="KEGG" id="nva:G3M78_15365"/>
<organism evidence="3 4">
    <name type="scientific">Candidatus Nitrohelix vancouverensis</name>
    <dbReference type="NCBI Taxonomy" id="2705534"/>
    <lineage>
        <taxon>Bacteria</taxon>
        <taxon>Pseudomonadati</taxon>
        <taxon>Nitrospinota/Tectimicrobiota group</taxon>
        <taxon>Nitrospinota</taxon>
        <taxon>Nitrospinia</taxon>
        <taxon>Nitrospinales</taxon>
        <taxon>Nitrospinaceae</taxon>
        <taxon>Candidatus Nitrohelix</taxon>
    </lineage>
</organism>
<sequence>MARPENLLLPCLNFFWLSCCGFLLALLCITPLHAFSFGGIQLKSGFGEHFAAEVLLTPDSDDAVEVSIGDESDYRKLLLRRPSFIEFLQVEALEKISSGQIKIHVVSPDPLFYPSFHLVLKATQNGGTILEPFLVTVDFQSSLSLGGKSSPAKEKKEAPNKVVAQKEPAPIEDRDVLKEEEAVIVSVEQAEPASIEERDVLKEEEAVIASVEQAKP</sequence>
<feature type="non-terminal residue" evidence="3">
    <location>
        <position position="216"/>
    </location>
</feature>
<dbReference type="Proteomes" id="UP000594464">
    <property type="component" value="Chromosome"/>
</dbReference>
<dbReference type="Pfam" id="PF25800">
    <property type="entry name" value="FimV_N"/>
    <property type="match status" value="1"/>
</dbReference>